<dbReference type="Gene3D" id="3.30.300.30">
    <property type="match status" value="1"/>
</dbReference>
<evidence type="ECO:0000256" key="1">
    <source>
        <dbReference type="ARBA" id="ARBA00004275"/>
    </source>
</evidence>
<dbReference type="Gene3D" id="3.40.50.12780">
    <property type="entry name" value="N-terminal domain of ligase-like"/>
    <property type="match status" value="1"/>
</dbReference>
<evidence type="ECO:0000259" key="4">
    <source>
        <dbReference type="Pfam" id="PF00501"/>
    </source>
</evidence>
<evidence type="ECO:0000313" key="6">
    <source>
        <dbReference type="EMBL" id="JAV57197.1"/>
    </source>
</evidence>
<feature type="domain" description="AMP-binding enzyme C-terminal" evidence="5">
    <location>
        <begin position="475"/>
        <end position="551"/>
    </location>
</feature>
<evidence type="ECO:0000313" key="7">
    <source>
        <dbReference type="EMBL" id="KAB0799122.1"/>
    </source>
</evidence>
<evidence type="ECO:0000313" key="8">
    <source>
        <dbReference type="Proteomes" id="UP000327044"/>
    </source>
</evidence>
<comment type="subcellular location">
    <subcellularLocation>
        <location evidence="1">Peroxisome</location>
    </subcellularLocation>
</comment>
<reference evidence="7" key="3">
    <citation type="submission" date="2019-08" db="EMBL/GenBank/DDBJ databases">
        <authorList>
            <consortium name="Photinus pyralis genome working group"/>
            <person name="Fallon T.R."/>
            <person name="Sander Lower S.E."/>
            <person name="Weng J.-K."/>
        </authorList>
    </citation>
    <scope>NUCLEOTIDE SEQUENCE</scope>
    <source>
        <strain evidence="7">1611_PpyrPB1</strain>
        <tissue evidence="7">Whole body</tissue>
    </source>
</reference>
<dbReference type="GO" id="GO:0046949">
    <property type="term" value="P:fatty-acyl-CoA biosynthetic process"/>
    <property type="evidence" value="ECO:0007669"/>
    <property type="project" value="TreeGrafter"/>
</dbReference>
<proteinExistence type="inferred from homology"/>
<evidence type="ECO:0000259" key="5">
    <source>
        <dbReference type="Pfam" id="PF13193"/>
    </source>
</evidence>
<evidence type="ECO:0008006" key="9">
    <source>
        <dbReference type="Google" id="ProtNLM"/>
    </source>
</evidence>
<dbReference type="OrthoDB" id="10253869at2759"/>
<dbReference type="GO" id="GO:0005777">
    <property type="term" value="C:peroxisome"/>
    <property type="evidence" value="ECO:0007669"/>
    <property type="project" value="UniProtKB-SubCell"/>
</dbReference>
<dbReference type="InParanoid" id="A0A1Y1KEJ1"/>
<dbReference type="FunFam" id="3.30.300.30:FF:000007">
    <property type="entry name" value="4-coumarate--CoA ligase 2"/>
    <property type="match status" value="1"/>
</dbReference>
<accession>A0A1Y1KEJ1</accession>
<organism evidence="6">
    <name type="scientific">Photinus pyralis</name>
    <name type="common">Common eastern firefly</name>
    <name type="synonym">Lampyris pyralis</name>
    <dbReference type="NCBI Taxonomy" id="7054"/>
    <lineage>
        <taxon>Eukaryota</taxon>
        <taxon>Metazoa</taxon>
        <taxon>Ecdysozoa</taxon>
        <taxon>Arthropoda</taxon>
        <taxon>Hexapoda</taxon>
        <taxon>Insecta</taxon>
        <taxon>Pterygota</taxon>
        <taxon>Neoptera</taxon>
        <taxon>Endopterygota</taxon>
        <taxon>Coleoptera</taxon>
        <taxon>Polyphaga</taxon>
        <taxon>Elateriformia</taxon>
        <taxon>Elateroidea</taxon>
        <taxon>Lampyridae</taxon>
        <taxon>Lampyrinae</taxon>
        <taxon>Photinus</taxon>
    </lineage>
</organism>
<dbReference type="EMBL" id="GEZM01090689">
    <property type="protein sequence ID" value="JAV57197.1"/>
    <property type="molecule type" value="Transcribed_RNA"/>
</dbReference>
<evidence type="ECO:0000256" key="3">
    <source>
        <dbReference type="ARBA" id="ARBA00023140"/>
    </source>
</evidence>
<reference evidence="6" key="1">
    <citation type="journal article" date="2016" name="Sci. Rep.">
        <title>Molecular characterization of firefly nuptial gifts: a multi-omics approach sheds light on postcopulatory sexual selection.</title>
        <authorList>
            <person name="Al-Wathiqui N."/>
            <person name="Fallon T.R."/>
            <person name="South A."/>
            <person name="Weng J.K."/>
            <person name="Lewis S.M."/>
        </authorList>
    </citation>
    <scope>NUCLEOTIDE SEQUENCE</scope>
</reference>
<dbReference type="PANTHER" id="PTHR24096:SF422">
    <property type="entry name" value="BCDNA.GH02901"/>
    <property type="match status" value="1"/>
</dbReference>
<dbReference type="Proteomes" id="UP000327044">
    <property type="component" value="Unassembled WGS sequence"/>
</dbReference>
<dbReference type="GO" id="GO:0004467">
    <property type="term" value="F:long-chain fatty acid-CoA ligase activity"/>
    <property type="evidence" value="ECO:0007669"/>
    <property type="project" value="TreeGrafter"/>
</dbReference>
<keyword evidence="8" id="KW-1185">Reference proteome</keyword>
<protein>
    <recommendedName>
        <fullName evidence="9">AMP-dependent synthetase/ligase domain-containing protein</fullName>
    </recommendedName>
</protein>
<dbReference type="FunCoup" id="A0A1Y1KEJ1">
    <property type="interactions" value="282"/>
</dbReference>
<evidence type="ECO:0000256" key="2">
    <source>
        <dbReference type="ARBA" id="ARBA00006432"/>
    </source>
</evidence>
<keyword evidence="3" id="KW-0576">Peroxisome</keyword>
<reference evidence="7 8" key="2">
    <citation type="journal article" date="2018" name="Elife">
        <title>Firefly genomes illuminate parallel origins of bioluminescence in beetles.</title>
        <authorList>
            <person name="Fallon T.R."/>
            <person name="Lower S.E."/>
            <person name="Chang C.H."/>
            <person name="Bessho-Uehara M."/>
            <person name="Martin G.J."/>
            <person name="Bewick A.J."/>
            <person name="Behringer M."/>
            <person name="Debat H.J."/>
            <person name="Wong I."/>
            <person name="Day J.C."/>
            <person name="Suvorov A."/>
            <person name="Silva C.J."/>
            <person name="Stanger-Hall K.F."/>
            <person name="Hall D.W."/>
            <person name="Schmitz R.J."/>
            <person name="Nelson D.R."/>
            <person name="Lewis S.M."/>
            <person name="Shigenobu S."/>
            <person name="Bybee S.M."/>
            <person name="Larracuente A.M."/>
            <person name="Oba Y."/>
            <person name="Weng J.K."/>
        </authorList>
    </citation>
    <scope>NUCLEOTIDE SEQUENCE [LARGE SCALE GENOMIC DNA]</scope>
    <source>
        <strain evidence="7">1611_PpyrPB1</strain>
        <tissue evidence="7">Whole body</tissue>
    </source>
</reference>
<name>A0A1Y1KEJ1_PHOPY</name>
<dbReference type="InterPro" id="IPR042099">
    <property type="entry name" value="ANL_N_sf"/>
</dbReference>
<dbReference type="AlphaFoldDB" id="A0A1Y1KEJ1"/>
<dbReference type="InterPro" id="IPR045851">
    <property type="entry name" value="AMP-bd_C_sf"/>
</dbReference>
<dbReference type="Pfam" id="PF00501">
    <property type="entry name" value="AMP-binding"/>
    <property type="match status" value="1"/>
</dbReference>
<sequence>MYRTALNNSPTSLRELIKIGIKKKFYSTKPCIVQSPFQKIEIPDATVPDFIFENCGKFPDKIATECASTGRKYTYDELRTKSLNLSRALKKRLKLRKGDVVAILLPNIPEFGICLLGILKSSLIATTLSPLNTPEELKRQLSDSNTRAVITTCSLHPLASASLPTPDVPIISIKTERSDAIPAGSANFQEFTNCILDLKLDEDMGSTDVALMPYSSGTTGSPKGVLHTHRSLVANLSQINIHEVKILETATADHQDIVPAVPPFIHMYGLVILMLNGFMNMSKLVTVPKFKPNVFVDILERYKPTALFAVPTLISFMTNSEVIKRNHLESVRMVASASAPLSAAHQEQFIRKVGKDVCVVQGFGTSESGLVTSSQKHSENQGSVGAPLPNTEIRVVAVDAPNADQQPFQQGELLFKGPQLMHGYHNRPEEYSKAFTDGWMRTGDLVYYDDNRNFYIVDRLKDLIKVKGYQVSPAELEDVIRSHSNVSDATVIGIPHERYGEVPRAYITVKSGSQINTDELKQFVSSKVSNYKDIKGGIVVVDYLPKNIMGKLLRRKLKLDYMHSIGTRGA</sequence>
<dbReference type="Pfam" id="PF13193">
    <property type="entry name" value="AMP-binding_C"/>
    <property type="match status" value="1"/>
</dbReference>
<dbReference type="SUPFAM" id="SSF56801">
    <property type="entry name" value="Acetyl-CoA synthetase-like"/>
    <property type="match status" value="1"/>
</dbReference>
<comment type="similarity">
    <text evidence="2">Belongs to the ATP-dependent AMP-binding enzyme family.</text>
</comment>
<dbReference type="InterPro" id="IPR025110">
    <property type="entry name" value="AMP-bd_C"/>
</dbReference>
<gene>
    <name evidence="7" type="ORF">PPYR_07002</name>
</gene>
<dbReference type="PANTHER" id="PTHR24096">
    <property type="entry name" value="LONG-CHAIN-FATTY-ACID--COA LIGASE"/>
    <property type="match status" value="1"/>
</dbReference>
<dbReference type="InterPro" id="IPR020845">
    <property type="entry name" value="AMP-binding_CS"/>
</dbReference>
<feature type="domain" description="AMP-dependent synthetase/ligase" evidence="4">
    <location>
        <begin position="53"/>
        <end position="425"/>
    </location>
</feature>
<dbReference type="InterPro" id="IPR000873">
    <property type="entry name" value="AMP-dep_synth/lig_dom"/>
</dbReference>
<dbReference type="PROSITE" id="PS00455">
    <property type="entry name" value="AMP_BINDING"/>
    <property type="match status" value="1"/>
</dbReference>
<dbReference type="EMBL" id="VVIM01000005">
    <property type="protein sequence ID" value="KAB0799122.1"/>
    <property type="molecule type" value="Genomic_DNA"/>
</dbReference>